<sequence length="205" mass="24252">MLANTRVHISKGNGPNLVLFWEDDSPFSNFNPANFQVRDHEKLIEFRFSEQYFMYQKSIFANDPLSAEKVLKADEPLKMKKIGRALKMSREDLDRWSTVSRDVMYRACLEKFFQSEPHRISLFRTHGMNLVEASPFDKVWGIGLSKDDQRAENPETWMGTNWLGQVLDRVREELWERNEFRFAQQKFTTFTQTLNICNCHANYPQ</sequence>
<protein>
    <submittedName>
        <fullName evidence="2">NADAR domain-containing protein</fullName>
    </submittedName>
</protein>
<proteinExistence type="predicted"/>
<name>A0A8R1J2B7_CAEJA</name>
<dbReference type="Pfam" id="PF08719">
    <property type="entry name" value="NADAR"/>
    <property type="match status" value="1"/>
</dbReference>
<feature type="domain" description="NADAR" evidence="1">
    <location>
        <begin position="20"/>
        <end position="175"/>
    </location>
</feature>
<evidence type="ECO:0000313" key="3">
    <source>
        <dbReference type="Proteomes" id="UP000005237"/>
    </source>
</evidence>
<evidence type="ECO:0000259" key="1">
    <source>
        <dbReference type="Pfam" id="PF08719"/>
    </source>
</evidence>
<dbReference type="InterPro" id="IPR012816">
    <property type="entry name" value="NADAR"/>
</dbReference>
<reference evidence="3" key="1">
    <citation type="submission" date="2010-08" db="EMBL/GenBank/DDBJ databases">
        <authorList>
            <consortium name="Caenorhabditis japonica Sequencing Consortium"/>
            <person name="Wilson R.K."/>
        </authorList>
    </citation>
    <scope>NUCLEOTIDE SEQUENCE [LARGE SCALE GENOMIC DNA]</scope>
    <source>
        <strain evidence="3">DF5081</strain>
    </source>
</reference>
<dbReference type="CDD" id="cd15457">
    <property type="entry name" value="NADAR"/>
    <property type="match status" value="1"/>
</dbReference>
<reference evidence="2" key="2">
    <citation type="submission" date="2022-06" db="UniProtKB">
        <authorList>
            <consortium name="EnsemblMetazoa"/>
        </authorList>
    </citation>
    <scope>IDENTIFICATION</scope>
    <source>
        <strain evidence="2">DF5081</strain>
    </source>
</reference>
<keyword evidence="3" id="KW-1185">Reference proteome</keyword>
<dbReference type="Proteomes" id="UP000005237">
    <property type="component" value="Unassembled WGS sequence"/>
</dbReference>
<dbReference type="NCBIfam" id="TIGR02464">
    <property type="entry name" value="ribofla_fusion"/>
    <property type="match status" value="1"/>
</dbReference>
<dbReference type="AlphaFoldDB" id="A0A8R1J2B7"/>
<dbReference type="Gene3D" id="1.10.357.40">
    <property type="entry name" value="YbiA-like"/>
    <property type="match status" value="1"/>
</dbReference>
<evidence type="ECO:0000313" key="2">
    <source>
        <dbReference type="EnsemblMetazoa" id="CJA43217b.1"/>
    </source>
</evidence>
<dbReference type="InterPro" id="IPR037238">
    <property type="entry name" value="YbiA-like_sf"/>
</dbReference>
<organism evidence="2 3">
    <name type="scientific">Caenorhabditis japonica</name>
    <dbReference type="NCBI Taxonomy" id="281687"/>
    <lineage>
        <taxon>Eukaryota</taxon>
        <taxon>Metazoa</taxon>
        <taxon>Ecdysozoa</taxon>
        <taxon>Nematoda</taxon>
        <taxon>Chromadorea</taxon>
        <taxon>Rhabditida</taxon>
        <taxon>Rhabditina</taxon>
        <taxon>Rhabditomorpha</taxon>
        <taxon>Rhabditoidea</taxon>
        <taxon>Rhabditidae</taxon>
        <taxon>Peloderinae</taxon>
        <taxon>Caenorhabditis</taxon>
    </lineage>
</organism>
<accession>A0A8R1J2B7</accession>
<dbReference type="SUPFAM" id="SSF143990">
    <property type="entry name" value="YbiA-like"/>
    <property type="match status" value="1"/>
</dbReference>
<dbReference type="EnsemblMetazoa" id="CJA43217b.1">
    <property type="protein sequence ID" value="CJA43217b.1"/>
    <property type="gene ID" value="WBGene00219065"/>
</dbReference>